<proteinExistence type="inferred from homology"/>
<gene>
    <name evidence="2" type="ORF">N47_H25290</name>
</gene>
<organism evidence="2">
    <name type="scientific">uncultured Desulfobacterium sp</name>
    <dbReference type="NCBI Taxonomy" id="201089"/>
    <lineage>
        <taxon>Bacteria</taxon>
        <taxon>Pseudomonadati</taxon>
        <taxon>Thermodesulfobacteriota</taxon>
        <taxon>Desulfobacteria</taxon>
        <taxon>Desulfobacterales</taxon>
        <taxon>Desulfobacteriaceae</taxon>
        <taxon>Desulfobacterium</taxon>
        <taxon>environmental samples</taxon>
    </lineage>
</organism>
<accession>E1YAW3</accession>
<dbReference type="InterPro" id="IPR010131">
    <property type="entry name" value="MdtP/NodT-like"/>
</dbReference>
<dbReference type="AlphaFoldDB" id="E1YAW3"/>
<dbReference type="GO" id="GO:0015562">
    <property type="term" value="F:efflux transmembrane transporter activity"/>
    <property type="evidence" value="ECO:0007669"/>
    <property type="project" value="InterPro"/>
</dbReference>
<dbReference type="EMBL" id="FR695866">
    <property type="protein sequence ID" value="CBX27707.1"/>
    <property type="molecule type" value="Genomic_DNA"/>
</dbReference>
<reference evidence="2" key="1">
    <citation type="journal article" date="2011" name="Environ. Microbiol.">
        <title>Genomic insights into the metabolic potential of the polycyclic aromatic hydrocarbon degrading sulfate-reducing Deltaproteobacterium N47.</title>
        <authorList>
            <person name="Bergmann F."/>
            <person name="Selesi D."/>
            <person name="Weinmaier T."/>
            <person name="Tischler P."/>
            <person name="Rattei T."/>
            <person name="Meckenstock R.U."/>
        </authorList>
    </citation>
    <scope>NUCLEOTIDE SEQUENCE</scope>
</reference>
<sequence>MTSVLAHSRDTGNVGTTGFSIGLAIPLFNRNQGQIAIEKATRTQLFDEYSARLFEARSTIAAAIADIRSIKEQIGAAEKFIPVIRKLVDTYRIALLEGHADVITYYNSLNELFTKQMDLLTLKKDLCNRAIALEIASGQFIINVDTKGTPQ</sequence>
<dbReference type="PANTHER" id="PTHR30203:SF23">
    <property type="entry name" value="OUTER MEMBRANE EFFLUX PROTEIN"/>
    <property type="match status" value="1"/>
</dbReference>
<dbReference type="Pfam" id="PF02321">
    <property type="entry name" value="OEP"/>
    <property type="match status" value="1"/>
</dbReference>
<dbReference type="PANTHER" id="PTHR30203">
    <property type="entry name" value="OUTER MEMBRANE CATION EFFLUX PROTEIN"/>
    <property type="match status" value="1"/>
</dbReference>
<comment type="similarity">
    <text evidence="1">Belongs to the outer membrane factor (OMF) (TC 1.B.17) family.</text>
</comment>
<dbReference type="Gene3D" id="1.20.1600.10">
    <property type="entry name" value="Outer membrane efflux proteins (OEP)"/>
    <property type="match status" value="1"/>
</dbReference>
<dbReference type="InterPro" id="IPR003423">
    <property type="entry name" value="OMP_efflux"/>
</dbReference>
<evidence type="ECO:0008006" key="3">
    <source>
        <dbReference type="Google" id="ProtNLM"/>
    </source>
</evidence>
<protein>
    <recommendedName>
        <fullName evidence="3">Outer membrane efflux protein</fullName>
    </recommendedName>
</protein>
<dbReference type="SUPFAM" id="SSF56954">
    <property type="entry name" value="Outer membrane efflux proteins (OEP)"/>
    <property type="match status" value="1"/>
</dbReference>
<evidence type="ECO:0000256" key="1">
    <source>
        <dbReference type="ARBA" id="ARBA00007613"/>
    </source>
</evidence>
<name>E1YAW3_9BACT</name>
<evidence type="ECO:0000313" key="2">
    <source>
        <dbReference type="EMBL" id="CBX27707.1"/>
    </source>
</evidence>